<dbReference type="PANTHER" id="PTHR47326">
    <property type="entry name" value="TRANSPOSABLE ELEMENT TC3 TRANSPOSASE-LIKE PROTEIN"/>
    <property type="match status" value="1"/>
</dbReference>
<dbReference type="OMA" id="KSWFQTD"/>
<dbReference type="PhylomeDB" id="R7Q3X4"/>
<dbReference type="PANTHER" id="PTHR47326:SF1">
    <property type="entry name" value="HTH PSQ-TYPE DOMAIN-CONTAINING PROTEIN"/>
    <property type="match status" value="1"/>
</dbReference>
<dbReference type="Gramene" id="CDF32563">
    <property type="protein sequence ID" value="CDF32563"/>
    <property type="gene ID" value="CHC_T00008236001"/>
</dbReference>
<dbReference type="RefSeq" id="XP_005712228.1">
    <property type="nucleotide sequence ID" value="XM_005712171.1"/>
</dbReference>
<dbReference type="EMBL" id="HG001519">
    <property type="protein sequence ID" value="CDF32563.1"/>
    <property type="molecule type" value="Genomic_DNA"/>
</dbReference>
<evidence type="ECO:0000259" key="1">
    <source>
        <dbReference type="Pfam" id="PF13358"/>
    </source>
</evidence>
<dbReference type="GO" id="GO:0003676">
    <property type="term" value="F:nucleic acid binding"/>
    <property type="evidence" value="ECO:0007669"/>
    <property type="project" value="InterPro"/>
</dbReference>
<sequence>MVWAAFSHYGKFEVVVTCGRQNAKKYCKTMKDHLLPFATLTHGENWIYQQDNASIHRAHETRTWFKDHGVDVLDWPARSPDLNPIENLWAIMGRTVYACARQFSSTKDLTSCIMKCWEKIEDEVLHNLVASMPRRCAAVMAKHGSKTKY</sequence>
<accession>R7Q3X4</accession>
<dbReference type="Pfam" id="PF13358">
    <property type="entry name" value="DDE_3"/>
    <property type="match status" value="1"/>
</dbReference>
<organism evidence="2 3">
    <name type="scientific">Chondrus crispus</name>
    <name type="common">Carrageen Irish moss</name>
    <name type="synonym">Polymorpha crispa</name>
    <dbReference type="NCBI Taxonomy" id="2769"/>
    <lineage>
        <taxon>Eukaryota</taxon>
        <taxon>Rhodophyta</taxon>
        <taxon>Florideophyceae</taxon>
        <taxon>Rhodymeniophycidae</taxon>
        <taxon>Gigartinales</taxon>
        <taxon>Gigartinaceae</taxon>
        <taxon>Chondrus</taxon>
    </lineage>
</organism>
<dbReference type="Proteomes" id="UP000012073">
    <property type="component" value="Unassembled WGS sequence"/>
</dbReference>
<evidence type="ECO:0000313" key="2">
    <source>
        <dbReference type="EMBL" id="CDF32563.1"/>
    </source>
</evidence>
<dbReference type="Gene3D" id="3.30.420.10">
    <property type="entry name" value="Ribonuclease H-like superfamily/Ribonuclease H"/>
    <property type="match status" value="1"/>
</dbReference>
<feature type="domain" description="Tc1-like transposase DDE" evidence="1">
    <location>
        <begin position="4"/>
        <end position="109"/>
    </location>
</feature>
<proteinExistence type="predicted"/>
<dbReference type="GeneID" id="17319945"/>
<name>R7Q3X4_CHOCR</name>
<dbReference type="AlphaFoldDB" id="R7Q3X4"/>
<dbReference type="InterPro" id="IPR038717">
    <property type="entry name" value="Tc1-like_DDE_dom"/>
</dbReference>
<dbReference type="InterPro" id="IPR036397">
    <property type="entry name" value="RNaseH_sf"/>
</dbReference>
<dbReference type="KEGG" id="ccp:CHC_T00008236001"/>
<evidence type="ECO:0000313" key="3">
    <source>
        <dbReference type="Proteomes" id="UP000012073"/>
    </source>
</evidence>
<protein>
    <recommendedName>
        <fullName evidence="1">Tc1-like transposase DDE domain-containing protein</fullName>
    </recommendedName>
</protein>
<gene>
    <name evidence="2" type="ORF">CHC_T00008236001</name>
</gene>
<dbReference type="OrthoDB" id="164332at2759"/>
<keyword evidence="3" id="KW-1185">Reference proteome</keyword>
<reference evidence="3" key="1">
    <citation type="journal article" date="2013" name="Proc. Natl. Acad. Sci. U.S.A.">
        <title>Genome structure and metabolic features in the red seaweed Chondrus crispus shed light on evolution of the Archaeplastida.</title>
        <authorList>
            <person name="Collen J."/>
            <person name="Porcel B."/>
            <person name="Carre W."/>
            <person name="Ball S.G."/>
            <person name="Chaparro C."/>
            <person name="Tonon T."/>
            <person name="Barbeyron T."/>
            <person name="Michel G."/>
            <person name="Noel B."/>
            <person name="Valentin K."/>
            <person name="Elias M."/>
            <person name="Artiguenave F."/>
            <person name="Arun A."/>
            <person name="Aury J.M."/>
            <person name="Barbosa-Neto J.F."/>
            <person name="Bothwell J.H."/>
            <person name="Bouget F.Y."/>
            <person name="Brillet L."/>
            <person name="Cabello-Hurtado F."/>
            <person name="Capella-Gutierrez S."/>
            <person name="Charrier B."/>
            <person name="Cladiere L."/>
            <person name="Cock J.M."/>
            <person name="Coelho S.M."/>
            <person name="Colleoni C."/>
            <person name="Czjzek M."/>
            <person name="Da Silva C."/>
            <person name="Delage L."/>
            <person name="Denoeud F."/>
            <person name="Deschamps P."/>
            <person name="Dittami S.M."/>
            <person name="Gabaldon T."/>
            <person name="Gachon C.M."/>
            <person name="Groisillier A."/>
            <person name="Herve C."/>
            <person name="Jabbari K."/>
            <person name="Katinka M."/>
            <person name="Kloareg B."/>
            <person name="Kowalczyk N."/>
            <person name="Labadie K."/>
            <person name="Leblanc C."/>
            <person name="Lopez P.J."/>
            <person name="McLachlan D.H."/>
            <person name="Meslet-Cladiere L."/>
            <person name="Moustafa A."/>
            <person name="Nehr Z."/>
            <person name="Nyvall Collen P."/>
            <person name="Panaud O."/>
            <person name="Partensky F."/>
            <person name="Poulain J."/>
            <person name="Rensing S.A."/>
            <person name="Rousvoal S."/>
            <person name="Samson G."/>
            <person name="Symeonidi A."/>
            <person name="Weissenbach J."/>
            <person name="Zambounis A."/>
            <person name="Wincker P."/>
            <person name="Boyen C."/>
        </authorList>
    </citation>
    <scope>NUCLEOTIDE SEQUENCE [LARGE SCALE GENOMIC DNA]</scope>
    <source>
        <strain evidence="3">cv. Stackhouse</strain>
    </source>
</reference>